<keyword evidence="4" id="KW-0337">GPI-anchor biosynthesis</keyword>
<feature type="transmembrane region" description="Helical" evidence="8">
    <location>
        <begin position="81"/>
        <end position="104"/>
    </location>
</feature>
<feature type="transmembrane region" description="Helical" evidence="8">
    <location>
        <begin position="279"/>
        <end position="296"/>
    </location>
</feature>
<name>A0A8T0HIT1_CERPU</name>
<dbReference type="PIRSF" id="PIRSF016104">
    <property type="entry name" value="GPI2"/>
    <property type="match status" value="1"/>
</dbReference>
<feature type="transmembrane region" description="Helical" evidence="8">
    <location>
        <begin position="148"/>
        <end position="166"/>
    </location>
</feature>
<feature type="transmembrane region" description="Helical" evidence="8">
    <location>
        <begin position="116"/>
        <end position="136"/>
    </location>
</feature>
<evidence type="ECO:0000256" key="1">
    <source>
        <dbReference type="ARBA" id="ARBA00004141"/>
    </source>
</evidence>
<dbReference type="InterPro" id="IPR009450">
    <property type="entry name" value="Plno_GlcNAc_GPI2"/>
</dbReference>
<feature type="transmembrane region" description="Helical" evidence="8">
    <location>
        <begin position="302"/>
        <end position="322"/>
    </location>
</feature>
<evidence type="ECO:0000256" key="5">
    <source>
        <dbReference type="ARBA" id="ARBA00022692"/>
    </source>
</evidence>
<keyword evidence="10" id="KW-1185">Reference proteome</keyword>
<keyword evidence="7 8" id="KW-0472">Membrane</keyword>
<dbReference type="EMBL" id="CM026427">
    <property type="protein sequence ID" value="KAG0569802.1"/>
    <property type="molecule type" value="Genomic_DNA"/>
</dbReference>
<organism evidence="9 10">
    <name type="scientific">Ceratodon purpureus</name>
    <name type="common">Fire moss</name>
    <name type="synonym">Dicranum purpureum</name>
    <dbReference type="NCBI Taxonomy" id="3225"/>
    <lineage>
        <taxon>Eukaryota</taxon>
        <taxon>Viridiplantae</taxon>
        <taxon>Streptophyta</taxon>
        <taxon>Embryophyta</taxon>
        <taxon>Bryophyta</taxon>
        <taxon>Bryophytina</taxon>
        <taxon>Bryopsida</taxon>
        <taxon>Dicranidae</taxon>
        <taxon>Pseudoditrichales</taxon>
        <taxon>Ditrichaceae</taxon>
        <taxon>Ceratodon</taxon>
    </lineage>
</organism>
<protein>
    <recommendedName>
        <fullName evidence="11">Phosphatidylinositol N-acetylglucosaminyltransferase subunit C</fullName>
    </recommendedName>
</protein>
<dbReference type="GO" id="GO:0000506">
    <property type="term" value="C:glycosylphosphatidylinositol-N-acetylglucosaminyltransferase (GPI-GnT) complex"/>
    <property type="evidence" value="ECO:0007669"/>
    <property type="project" value="TreeGrafter"/>
</dbReference>
<comment type="subcellular location">
    <subcellularLocation>
        <location evidence="1">Membrane</location>
        <topology evidence="1">Multi-pass membrane protein</topology>
    </subcellularLocation>
</comment>
<evidence type="ECO:0008006" key="11">
    <source>
        <dbReference type="Google" id="ProtNLM"/>
    </source>
</evidence>
<dbReference type="AlphaFoldDB" id="A0A8T0HIT1"/>
<evidence type="ECO:0000313" key="9">
    <source>
        <dbReference type="EMBL" id="KAG0569802.1"/>
    </source>
</evidence>
<comment type="similarity">
    <text evidence="3">Belongs to the PIGC family.</text>
</comment>
<evidence type="ECO:0000256" key="7">
    <source>
        <dbReference type="ARBA" id="ARBA00023136"/>
    </source>
</evidence>
<proteinExistence type="inferred from homology"/>
<evidence type="ECO:0000256" key="6">
    <source>
        <dbReference type="ARBA" id="ARBA00022989"/>
    </source>
</evidence>
<comment type="caution">
    <text evidence="9">The sequence shown here is derived from an EMBL/GenBank/DDBJ whole genome shotgun (WGS) entry which is preliminary data.</text>
</comment>
<evidence type="ECO:0000256" key="8">
    <source>
        <dbReference type="SAM" id="Phobius"/>
    </source>
</evidence>
<comment type="pathway">
    <text evidence="2">Glycolipid biosynthesis; glycosylphosphatidylinositol-anchor biosynthesis.</text>
</comment>
<feature type="transmembrane region" description="Helical" evidence="8">
    <location>
        <begin position="249"/>
        <end position="267"/>
    </location>
</feature>
<evidence type="ECO:0000313" key="10">
    <source>
        <dbReference type="Proteomes" id="UP000822688"/>
    </source>
</evidence>
<keyword evidence="5 8" id="KW-0812">Transmembrane</keyword>
<evidence type="ECO:0000256" key="3">
    <source>
        <dbReference type="ARBA" id="ARBA00008321"/>
    </source>
</evidence>
<accession>A0A8T0HIT1</accession>
<evidence type="ECO:0000256" key="4">
    <source>
        <dbReference type="ARBA" id="ARBA00022502"/>
    </source>
</evidence>
<sequence>MPCLGFSLRIFRVYVKMGATMAERCSQFEDPRIECTKRGQQVGWKKVVYGGMQCGYADNYMDSSFLEAMVMNANVVKRDTATVMVDSVGIASHVSVVALVATVWTHALNGALPASALLVLDALVLLLGFFALLLTVKCVFSVPFVVQIGRNFTLFVSAIYVLAPVFQTLTRSISSDSIWALTVSLLVVHLFCHDYTFSTSPSTMAASLSKDFPSKKTSKVQETTLSANVSMNASIVASVLIASRLPTHLYVFALMLFSLEFFLLFPLVTHCIRQRSVNLHLGFSCTLIVFTMGLIFPLSRLAFVLFITVIVFITLVCPYWLIRIQEYKFEINGPWDEAKLCFDLD</sequence>
<reference evidence="9 10" key="1">
    <citation type="submission" date="2020-06" db="EMBL/GenBank/DDBJ databases">
        <title>WGS assembly of Ceratodon purpureus strain R40.</title>
        <authorList>
            <person name="Carey S.B."/>
            <person name="Jenkins J."/>
            <person name="Shu S."/>
            <person name="Lovell J.T."/>
            <person name="Sreedasyam A."/>
            <person name="Maumus F."/>
            <person name="Tiley G.P."/>
            <person name="Fernandez-Pozo N."/>
            <person name="Barry K."/>
            <person name="Chen C."/>
            <person name="Wang M."/>
            <person name="Lipzen A."/>
            <person name="Daum C."/>
            <person name="Saski C.A."/>
            <person name="Payton A.C."/>
            <person name="Mcbreen J.C."/>
            <person name="Conrad R.E."/>
            <person name="Kollar L.M."/>
            <person name="Olsson S."/>
            <person name="Huttunen S."/>
            <person name="Landis J.B."/>
            <person name="Wickett N.J."/>
            <person name="Johnson M.G."/>
            <person name="Rensing S.A."/>
            <person name="Grimwood J."/>
            <person name="Schmutz J."/>
            <person name="Mcdaniel S.F."/>
        </authorList>
    </citation>
    <scope>NUCLEOTIDE SEQUENCE [LARGE SCALE GENOMIC DNA]</scope>
    <source>
        <strain evidence="9 10">R40</strain>
    </source>
</reference>
<keyword evidence="6 8" id="KW-1133">Transmembrane helix</keyword>
<dbReference type="PANTHER" id="PTHR12982:SF0">
    <property type="entry name" value="PHOSPHATIDYLINOSITOL N-ACETYLGLUCOSAMINYLTRANSFERASE SUBUNIT C"/>
    <property type="match status" value="1"/>
</dbReference>
<evidence type="ECO:0000256" key="2">
    <source>
        <dbReference type="ARBA" id="ARBA00004687"/>
    </source>
</evidence>
<dbReference type="GO" id="GO:0006506">
    <property type="term" value="P:GPI anchor biosynthetic process"/>
    <property type="evidence" value="ECO:0007669"/>
    <property type="project" value="UniProtKB-KW"/>
</dbReference>
<dbReference type="OrthoDB" id="196709at2759"/>
<dbReference type="PANTHER" id="PTHR12982">
    <property type="entry name" value="PHOSPHATIDYLINOSITOL GLYCAN, CLASS C"/>
    <property type="match status" value="1"/>
</dbReference>
<gene>
    <name evidence="9" type="ORF">KC19_6G117300</name>
</gene>
<dbReference type="Pfam" id="PF06432">
    <property type="entry name" value="GPI2"/>
    <property type="match status" value="1"/>
</dbReference>
<dbReference type="Proteomes" id="UP000822688">
    <property type="component" value="Chromosome 6"/>
</dbReference>